<dbReference type="Pfam" id="PF00215">
    <property type="entry name" value="OMPdecase"/>
    <property type="match status" value="1"/>
</dbReference>
<keyword evidence="5" id="KW-0210">Decarboxylase</keyword>
<keyword evidence="7" id="KW-0456">Lyase</keyword>
<gene>
    <name evidence="11" type="ORF">GXX24_08855</name>
</gene>
<dbReference type="GO" id="GO:0044205">
    <property type="term" value="P:'de novo' UMP biosynthetic process"/>
    <property type="evidence" value="ECO:0007669"/>
    <property type="project" value="UniProtKB-UniPathway"/>
</dbReference>
<dbReference type="InterPro" id="IPR014732">
    <property type="entry name" value="OMPdecase"/>
</dbReference>
<evidence type="ECO:0000256" key="4">
    <source>
        <dbReference type="ARBA" id="ARBA00021923"/>
    </source>
</evidence>
<dbReference type="InterPro" id="IPR001754">
    <property type="entry name" value="OMPdeCOase_dom"/>
</dbReference>
<comment type="function">
    <text evidence="1">Catalyzes the decarboxylation of orotidine 5'-monophosphate (OMP) to uridine 5'-monophosphate (UMP).</text>
</comment>
<dbReference type="EMBL" id="DULP01000130">
    <property type="protein sequence ID" value="HHW34231.1"/>
    <property type="molecule type" value="Genomic_DNA"/>
</dbReference>
<evidence type="ECO:0000256" key="1">
    <source>
        <dbReference type="ARBA" id="ARBA00002356"/>
    </source>
</evidence>
<evidence type="ECO:0000256" key="2">
    <source>
        <dbReference type="ARBA" id="ARBA00004861"/>
    </source>
</evidence>
<feature type="non-terminal residue" evidence="11">
    <location>
        <position position="1"/>
    </location>
</feature>
<feature type="binding site" evidence="9">
    <location>
        <position position="14"/>
    </location>
    <ligand>
        <name>substrate</name>
    </ligand>
</feature>
<dbReference type="GO" id="GO:0005829">
    <property type="term" value="C:cytosol"/>
    <property type="evidence" value="ECO:0007669"/>
    <property type="project" value="TreeGrafter"/>
</dbReference>
<dbReference type="UniPathway" id="UPA00070">
    <property type="reaction ID" value="UER00120"/>
</dbReference>
<dbReference type="InterPro" id="IPR011060">
    <property type="entry name" value="RibuloseP-bd_barrel"/>
</dbReference>
<dbReference type="PANTHER" id="PTHR32119:SF2">
    <property type="entry name" value="OROTIDINE 5'-PHOSPHATE DECARBOXYLASE"/>
    <property type="match status" value="1"/>
</dbReference>
<dbReference type="PANTHER" id="PTHR32119">
    <property type="entry name" value="OROTIDINE 5'-PHOSPHATE DECARBOXYLASE"/>
    <property type="match status" value="1"/>
</dbReference>
<evidence type="ECO:0000313" key="11">
    <source>
        <dbReference type="EMBL" id="HHW34231.1"/>
    </source>
</evidence>
<dbReference type="InterPro" id="IPR013785">
    <property type="entry name" value="Aldolase_TIM"/>
</dbReference>
<organism evidence="11 12">
    <name type="scientific">Paracoccus solventivorans</name>
    <dbReference type="NCBI Taxonomy" id="53463"/>
    <lineage>
        <taxon>Bacteria</taxon>
        <taxon>Pseudomonadati</taxon>
        <taxon>Pseudomonadota</taxon>
        <taxon>Alphaproteobacteria</taxon>
        <taxon>Rhodobacterales</taxon>
        <taxon>Paracoccaceae</taxon>
        <taxon>Paracoccus</taxon>
    </lineage>
</organism>
<evidence type="ECO:0000259" key="10">
    <source>
        <dbReference type="Pfam" id="PF00215"/>
    </source>
</evidence>
<dbReference type="Proteomes" id="UP000580830">
    <property type="component" value="Unassembled WGS sequence"/>
</dbReference>
<feature type="binding site" evidence="9">
    <location>
        <position position="43"/>
    </location>
    <ligand>
        <name>substrate</name>
    </ligand>
</feature>
<reference evidence="11 12" key="1">
    <citation type="journal article" date="2020" name="Biotechnol. Biofuels">
        <title>New insights from the biogas microbiome by comprehensive genome-resolved metagenomics of nearly 1600 species originating from multiple anaerobic digesters.</title>
        <authorList>
            <person name="Campanaro S."/>
            <person name="Treu L."/>
            <person name="Rodriguez-R L.M."/>
            <person name="Kovalovszki A."/>
            <person name="Ziels R.M."/>
            <person name="Maus I."/>
            <person name="Zhu X."/>
            <person name="Kougias P.G."/>
            <person name="Basile A."/>
            <person name="Luo G."/>
            <person name="Schluter A."/>
            <person name="Konstantinidis K.T."/>
            <person name="Angelidaki I."/>
        </authorList>
    </citation>
    <scope>NUCLEOTIDE SEQUENCE [LARGE SCALE GENOMIC DNA]</scope>
    <source>
        <strain evidence="11">AS04akNAM_125</strain>
    </source>
</reference>
<evidence type="ECO:0000256" key="5">
    <source>
        <dbReference type="ARBA" id="ARBA00022793"/>
    </source>
</evidence>
<dbReference type="Gene3D" id="3.20.20.70">
    <property type="entry name" value="Aldolase class I"/>
    <property type="match status" value="1"/>
</dbReference>
<dbReference type="RefSeq" id="WP_303730282.1">
    <property type="nucleotide sequence ID" value="NZ_DULP01000130.1"/>
</dbReference>
<evidence type="ECO:0000256" key="7">
    <source>
        <dbReference type="ARBA" id="ARBA00023239"/>
    </source>
</evidence>
<proteinExistence type="predicted"/>
<feature type="binding site" evidence="9">
    <location>
        <position position="44"/>
    </location>
    <ligand>
        <name>substrate</name>
    </ligand>
</feature>
<feature type="binding site" evidence="9">
    <location>
        <position position="23"/>
    </location>
    <ligand>
        <name>substrate</name>
    </ligand>
</feature>
<evidence type="ECO:0000256" key="8">
    <source>
        <dbReference type="ARBA" id="ARBA00033428"/>
    </source>
</evidence>
<accession>A0A832QWT9</accession>
<evidence type="ECO:0000256" key="9">
    <source>
        <dbReference type="PIRSR" id="PIRSR614732-2"/>
    </source>
</evidence>
<evidence type="ECO:0000256" key="6">
    <source>
        <dbReference type="ARBA" id="ARBA00022975"/>
    </source>
</evidence>
<dbReference type="SUPFAM" id="SSF51366">
    <property type="entry name" value="Ribulose-phoshate binding barrel"/>
    <property type="match status" value="1"/>
</dbReference>
<sequence>ALPGAGLIVTPGVRPAGAALGDQKRVETPAAAIAAGADHIVVGRPIWQAADPRAAAQAILSEIG</sequence>
<feature type="domain" description="Orotidine 5'-phosphate decarboxylase" evidence="10">
    <location>
        <begin position="7"/>
        <end position="59"/>
    </location>
</feature>
<dbReference type="GO" id="GO:0006207">
    <property type="term" value="P:'de novo' pyrimidine nucleobase biosynthetic process"/>
    <property type="evidence" value="ECO:0007669"/>
    <property type="project" value="InterPro"/>
</dbReference>
<dbReference type="EC" id="4.1.1.23" evidence="3"/>
<evidence type="ECO:0000313" key="12">
    <source>
        <dbReference type="Proteomes" id="UP000580830"/>
    </source>
</evidence>
<comment type="caution">
    <text evidence="11">The sequence shown here is derived from an EMBL/GenBank/DDBJ whole genome shotgun (WGS) entry which is preliminary data.</text>
</comment>
<keyword evidence="6" id="KW-0665">Pyrimidine biosynthesis</keyword>
<comment type="pathway">
    <text evidence="2">Pyrimidine metabolism; UMP biosynthesis via de novo pathway; UMP from orotate: step 2/2.</text>
</comment>
<name>A0A832QWT9_9RHOB</name>
<evidence type="ECO:0000256" key="3">
    <source>
        <dbReference type="ARBA" id="ARBA00012321"/>
    </source>
</evidence>
<dbReference type="AlphaFoldDB" id="A0A832QWT9"/>
<dbReference type="GO" id="GO:0004590">
    <property type="term" value="F:orotidine-5'-phosphate decarboxylase activity"/>
    <property type="evidence" value="ECO:0007669"/>
    <property type="project" value="UniProtKB-EC"/>
</dbReference>
<protein>
    <recommendedName>
        <fullName evidence="4">Orotidine 5'-phosphate decarboxylase</fullName>
        <ecNumber evidence="3">4.1.1.23</ecNumber>
    </recommendedName>
    <alternativeName>
        <fullName evidence="8">OMP decarboxylase</fullName>
    </alternativeName>
</protein>